<keyword evidence="2" id="KW-1185">Reference proteome</keyword>
<dbReference type="GO" id="GO:0006508">
    <property type="term" value="P:proteolysis"/>
    <property type="evidence" value="ECO:0007669"/>
    <property type="project" value="UniProtKB-KW"/>
</dbReference>
<protein>
    <submittedName>
        <fullName evidence="1">Serine protease</fullName>
    </submittedName>
</protein>
<dbReference type="Gene3D" id="2.40.10.10">
    <property type="entry name" value="Trypsin-like serine proteases"/>
    <property type="match status" value="2"/>
</dbReference>
<comment type="caution">
    <text evidence="1">The sequence shown here is derived from an EMBL/GenBank/DDBJ whole genome shotgun (WGS) entry which is preliminary data.</text>
</comment>
<dbReference type="InterPro" id="IPR009003">
    <property type="entry name" value="Peptidase_S1_PA"/>
</dbReference>
<keyword evidence="1" id="KW-0645">Protease</keyword>
<dbReference type="OrthoDB" id="500593at2"/>
<organism evidence="1 2">
    <name type="scientific">Sphingobium terrigena</name>
    <dbReference type="NCBI Taxonomy" id="2304063"/>
    <lineage>
        <taxon>Bacteria</taxon>
        <taxon>Pseudomonadati</taxon>
        <taxon>Pseudomonadota</taxon>
        <taxon>Alphaproteobacteria</taxon>
        <taxon>Sphingomonadales</taxon>
        <taxon>Sphingomonadaceae</taxon>
        <taxon>Sphingobium</taxon>
    </lineage>
</organism>
<evidence type="ECO:0000313" key="2">
    <source>
        <dbReference type="Proteomes" id="UP000283469"/>
    </source>
</evidence>
<dbReference type="Pfam" id="PF13365">
    <property type="entry name" value="Trypsin_2"/>
    <property type="match status" value="1"/>
</dbReference>
<sequence>MWVPEDIENAVRIYPDKAALALAAMQLGDAELPLNAAALNGLAAFYNGNVGKAWRTVLESTGRLDIFARALAVQGVPIDFSPPPPLPPGKNLKDFQDFCRRLSGFHCRIERGTQPVGSGVLIGPTSVLTSWHVITSVAPNVADPAPPPRIKVRLSDGQVMSAVFPPISFSKCSLNEYAYKLPVDEAELAGFSDFAVLQLERAVGPAFGMARLAKAPQAYANGAPIVVVHYPLGVGPEIGLGSIGPLRRLKSRWSHSVGTDRGSSGGGCFDSAYAIMGIHQGRGETNRGRLVPASCFHADVARIVANDIAPPRVWSLNGSPDGEFILGRSSFFDGFAAASRDGPIRGIRVKRADPTADTSGLAFSYRILDRLVARDPSARLCRLSFETLVEDLVSYIASRVKACGLPVDAPAAVEGVAKGQTQPEAIGADRGRRLALAINSALEPIDQRLWLYFDHPALAFGDEIRSTLEAFVDQLILLPRVRIVIAGFEAVPLPGADYANAAQARAESRPGLVTDYISGFAPSDITAFLSDASLAAGKTLSMERIAELTQLALADLPHSNGIFAPWLAEQAAERLRPAIRALFAETAPVQAGAL</sequence>
<dbReference type="GO" id="GO:0008233">
    <property type="term" value="F:peptidase activity"/>
    <property type="evidence" value="ECO:0007669"/>
    <property type="project" value="UniProtKB-KW"/>
</dbReference>
<proteinExistence type="predicted"/>
<evidence type="ECO:0000313" key="1">
    <source>
        <dbReference type="EMBL" id="RJG53650.1"/>
    </source>
</evidence>
<accession>A0A418YQB7</accession>
<dbReference type="SUPFAM" id="SSF50494">
    <property type="entry name" value="Trypsin-like serine proteases"/>
    <property type="match status" value="1"/>
</dbReference>
<keyword evidence="1" id="KW-0378">Hydrolase</keyword>
<dbReference type="AlphaFoldDB" id="A0A418YQB7"/>
<reference evidence="1 2" key="1">
    <citation type="submission" date="2018-08" db="EMBL/GenBank/DDBJ databases">
        <title>Sphingobium sp. EO9.</title>
        <authorList>
            <person name="Park Y."/>
            <person name="Kim K.H."/>
            <person name="Jeon C.O."/>
        </authorList>
    </citation>
    <scope>NUCLEOTIDE SEQUENCE [LARGE SCALE GENOMIC DNA]</scope>
    <source>
        <strain evidence="1 2">EO9</strain>
    </source>
</reference>
<dbReference type="InterPro" id="IPR043504">
    <property type="entry name" value="Peptidase_S1_PA_chymotrypsin"/>
</dbReference>
<dbReference type="Proteomes" id="UP000283469">
    <property type="component" value="Unassembled WGS sequence"/>
</dbReference>
<dbReference type="EMBL" id="QVRA01000014">
    <property type="protein sequence ID" value="RJG53650.1"/>
    <property type="molecule type" value="Genomic_DNA"/>
</dbReference>
<gene>
    <name evidence="1" type="ORF">D0Z70_15490</name>
</gene>
<name>A0A418YQB7_9SPHN</name>